<dbReference type="Proteomes" id="UP001270053">
    <property type="component" value="Unassembled WGS sequence"/>
</dbReference>
<gene>
    <name evidence="2" type="ORF">SGQ18_18145</name>
    <name evidence="3" type="ORF">SGQ44_18115</name>
</gene>
<protein>
    <submittedName>
        <fullName evidence="3">Uncharacterized protein</fullName>
    </submittedName>
</protein>
<evidence type="ECO:0000313" key="2">
    <source>
        <dbReference type="EMBL" id="MDX6184082.1"/>
    </source>
</evidence>
<comment type="caution">
    <text evidence="3">The sequence shown here is derived from an EMBL/GenBank/DDBJ whole genome shotgun (WGS) entry which is preliminary data.</text>
</comment>
<dbReference type="EMBL" id="JAWXVH010000018">
    <property type="protein sequence ID" value="MDX6187676.1"/>
    <property type="molecule type" value="Genomic_DNA"/>
</dbReference>
<dbReference type="Proteomes" id="UP001278738">
    <property type="component" value="Unassembled WGS sequence"/>
</dbReference>
<organism evidence="3 4">
    <name type="scientific">Flavobacterium flavipigmentatum</name>
    <dbReference type="NCBI Taxonomy" id="2893884"/>
    <lineage>
        <taxon>Bacteria</taxon>
        <taxon>Pseudomonadati</taxon>
        <taxon>Bacteroidota</taxon>
        <taxon>Flavobacteriia</taxon>
        <taxon>Flavobacteriales</taxon>
        <taxon>Flavobacteriaceae</taxon>
        <taxon>Flavobacterium</taxon>
    </lineage>
</organism>
<evidence type="ECO:0000313" key="3">
    <source>
        <dbReference type="EMBL" id="MDX6187676.1"/>
    </source>
</evidence>
<keyword evidence="1" id="KW-0732">Signal</keyword>
<keyword evidence="5" id="KW-1185">Reference proteome</keyword>
<dbReference type="EMBL" id="JAWXVG010000016">
    <property type="protein sequence ID" value="MDX6184082.1"/>
    <property type="molecule type" value="Genomic_DNA"/>
</dbReference>
<accession>A0AAJ2SFT4</accession>
<dbReference type="AlphaFoldDB" id="A0AAJ2SFT4"/>
<dbReference type="RefSeq" id="WP_229975185.1">
    <property type="nucleotide sequence ID" value="NZ_CP087133.1"/>
</dbReference>
<feature type="signal peptide" evidence="1">
    <location>
        <begin position="1"/>
        <end position="21"/>
    </location>
</feature>
<proteinExistence type="predicted"/>
<sequence length="63" mass="7290">MKIKILLTFFIVMIASLQMNGQEHINAKMDPKYVCFLTCNCKGVGEGWYICPACKKSWKMKKK</sequence>
<evidence type="ECO:0000256" key="1">
    <source>
        <dbReference type="SAM" id="SignalP"/>
    </source>
</evidence>
<feature type="chain" id="PRO_5042560798" evidence="1">
    <location>
        <begin position="22"/>
        <end position="63"/>
    </location>
</feature>
<name>A0AAJ2SFT4_9FLAO</name>
<evidence type="ECO:0000313" key="5">
    <source>
        <dbReference type="Proteomes" id="UP001278738"/>
    </source>
</evidence>
<evidence type="ECO:0000313" key="4">
    <source>
        <dbReference type="Proteomes" id="UP001270053"/>
    </source>
</evidence>
<reference evidence="3 5" key="1">
    <citation type="submission" date="2023-11" db="EMBL/GenBank/DDBJ databases">
        <title>Unpublished Manusciprt.</title>
        <authorList>
            <person name="Saticioglu I.B."/>
            <person name="Ay H."/>
            <person name="Ajmi N."/>
            <person name="Altun S."/>
            <person name="Duman M."/>
        </authorList>
    </citation>
    <scope>NUCLEOTIDE SEQUENCE</scope>
    <source>
        <strain evidence="2 5">Fl-33</strain>
        <strain evidence="3">Fl-77</strain>
    </source>
</reference>